<evidence type="ECO:0000313" key="4">
    <source>
        <dbReference type="Proteomes" id="UP000627292"/>
    </source>
</evidence>
<keyword evidence="4" id="KW-1185">Reference proteome</keyword>
<keyword evidence="1" id="KW-0175">Coiled coil</keyword>
<evidence type="ECO:0000256" key="2">
    <source>
        <dbReference type="SAM" id="Phobius"/>
    </source>
</evidence>
<dbReference type="Pfam" id="PF17561">
    <property type="entry name" value="TssO"/>
    <property type="match status" value="1"/>
</dbReference>
<evidence type="ECO:0000256" key="1">
    <source>
        <dbReference type="SAM" id="Coils"/>
    </source>
</evidence>
<evidence type="ECO:0008006" key="5">
    <source>
        <dbReference type="Google" id="ProtNLM"/>
    </source>
</evidence>
<name>A0A917J3G8_9BACT</name>
<feature type="coiled-coil region" evidence="1">
    <location>
        <begin position="140"/>
        <end position="167"/>
    </location>
</feature>
<keyword evidence="2" id="KW-1133">Transmembrane helix</keyword>
<dbReference type="InterPro" id="IPR039449">
    <property type="entry name" value="TssO"/>
</dbReference>
<evidence type="ECO:0000313" key="3">
    <source>
        <dbReference type="EMBL" id="GGH80307.1"/>
    </source>
</evidence>
<comment type="caution">
    <text evidence="3">The sequence shown here is derived from an EMBL/GenBank/DDBJ whole genome shotgun (WGS) entry which is preliminary data.</text>
</comment>
<dbReference type="Proteomes" id="UP000627292">
    <property type="component" value="Unassembled WGS sequence"/>
</dbReference>
<dbReference type="AlphaFoldDB" id="A0A917J3G8"/>
<dbReference type="EMBL" id="BMIB01000005">
    <property type="protein sequence ID" value="GGH80307.1"/>
    <property type="molecule type" value="Genomic_DNA"/>
</dbReference>
<dbReference type="RefSeq" id="WP_188957873.1">
    <property type="nucleotide sequence ID" value="NZ_BMIB01000005.1"/>
</dbReference>
<keyword evidence="2" id="KW-0812">Transmembrane</keyword>
<protein>
    <recommendedName>
        <fullName evidence="5">Type VI secretion system transmembrane protein TssO</fullName>
    </recommendedName>
</protein>
<keyword evidence="2" id="KW-0472">Membrane</keyword>
<gene>
    <name evidence="3" type="ORF">GCM10011379_50990</name>
</gene>
<organism evidence="3 4">
    <name type="scientific">Filimonas zeae</name>
    <dbReference type="NCBI Taxonomy" id="1737353"/>
    <lineage>
        <taxon>Bacteria</taxon>
        <taxon>Pseudomonadati</taxon>
        <taxon>Bacteroidota</taxon>
        <taxon>Chitinophagia</taxon>
        <taxon>Chitinophagales</taxon>
        <taxon>Chitinophagaceae</taxon>
        <taxon>Filimonas</taxon>
    </lineage>
</organism>
<reference evidence="3" key="1">
    <citation type="journal article" date="2014" name="Int. J. Syst. Evol. Microbiol.">
        <title>Complete genome sequence of Corynebacterium casei LMG S-19264T (=DSM 44701T), isolated from a smear-ripened cheese.</title>
        <authorList>
            <consortium name="US DOE Joint Genome Institute (JGI-PGF)"/>
            <person name="Walter F."/>
            <person name="Albersmeier A."/>
            <person name="Kalinowski J."/>
            <person name="Ruckert C."/>
        </authorList>
    </citation>
    <scope>NUCLEOTIDE SEQUENCE</scope>
    <source>
        <strain evidence="3">CGMCC 1.15290</strain>
    </source>
</reference>
<proteinExistence type="predicted"/>
<feature type="transmembrane region" description="Helical" evidence="2">
    <location>
        <begin position="13"/>
        <end position="34"/>
    </location>
</feature>
<accession>A0A917J3G8</accession>
<reference evidence="3" key="2">
    <citation type="submission" date="2020-09" db="EMBL/GenBank/DDBJ databases">
        <authorList>
            <person name="Sun Q."/>
            <person name="Zhou Y."/>
        </authorList>
    </citation>
    <scope>NUCLEOTIDE SEQUENCE</scope>
    <source>
        <strain evidence="3">CGMCC 1.15290</strain>
    </source>
</reference>
<sequence length="171" mass="20179">MSQVMNIQERRQAFWKFLFFFLLSTALIVGVVYFDMRIPTKDNEMLREQVSHFKIQATAQEKFVKSMDEARGLIDSLNKPGSNLVYLNQQIAAKIRELTELQYKDSSIYSRLNKTVLDVYLRYQESTNKVVSMGDVPRQLEEYKAKYEQTQRDLDNARRDLDVIRRSTNGY</sequence>